<protein>
    <submittedName>
        <fullName evidence="3">Alpha/beta hydrolase</fullName>
    </submittedName>
</protein>
<accession>A0A0H3FPW9</accession>
<dbReference type="Gene3D" id="3.40.50.1820">
    <property type="entry name" value="alpha/beta hydrolase"/>
    <property type="match status" value="1"/>
</dbReference>
<dbReference type="RefSeq" id="WP_015704140.1">
    <property type="nucleotide sequence ID" value="NC_015663.1"/>
</dbReference>
<evidence type="ECO:0000256" key="1">
    <source>
        <dbReference type="SAM" id="SignalP"/>
    </source>
</evidence>
<keyword evidence="4" id="KW-1185">Reference proteome</keyword>
<dbReference type="OrthoDB" id="9806902at2"/>
<dbReference type="PATRIC" id="fig|1028307.3.peg.1804"/>
<feature type="signal peptide" evidence="1">
    <location>
        <begin position="1"/>
        <end position="19"/>
    </location>
</feature>
<dbReference type="AlphaFoldDB" id="A0A0H3FPW9"/>
<dbReference type="InterPro" id="IPR029058">
    <property type="entry name" value="AB_hydrolase_fold"/>
</dbReference>
<dbReference type="InterPro" id="IPR022742">
    <property type="entry name" value="Hydrolase_4"/>
</dbReference>
<feature type="chain" id="PRO_5002609400" evidence="1">
    <location>
        <begin position="20"/>
        <end position="327"/>
    </location>
</feature>
<dbReference type="GO" id="GO:0052689">
    <property type="term" value="F:carboxylic ester hydrolase activity"/>
    <property type="evidence" value="ECO:0007669"/>
    <property type="project" value="TreeGrafter"/>
</dbReference>
<evidence type="ECO:0000313" key="3">
    <source>
        <dbReference type="EMBL" id="AEG96736.1"/>
    </source>
</evidence>
<evidence type="ECO:0000313" key="4">
    <source>
        <dbReference type="Proteomes" id="UP000008881"/>
    </source>
</evidence>
<keyword evidence="3" id="KW-0378">Hydrolase</keyword>
<dbReference type="Proteomes" id="UP000008881">
    <property type="component" value="Chromosome"/>
</dbReference>
<dbReference type="Pfam" id="PF12146">
    <property type="entry name" value="Hydrolase_4"/>
    <property type="match status" value="1"/>
</dbReference>
<organism evidence="3 4">
    <name type="scientific">Klebsiella aerogenes (strain ATCC 13048 / DSM 30053 / CCUG 1429 / JCM 1235 / KCTC 2190 / NBRC 13534 / NCIMB 10102 / NCTC 10006 / CDC 819-56)</name>
    <name type="common">Enterobacter aerogenes</name>
    <dbReference type="NCBI Taxonomy" id="1028307"/>
    <lineage>
        <taxon>Bacteria</taxon>
        <taxon>Pseudomonadati</taxon>
        <taxon>Pseudomonadota</taxon>
        <taxon>Gammaproteobacteria</taxon>
        <taxon>Enterobacterales</taxon>
        <taxon>Enterobacteriaceae</taxon>
        <taxon>Klebsiella/Raoultella group</taxon>
        <taxon>Klebsiella</taxon>
    </lineage>
</organism>
<gene>
    <name evidence="3" type="ordered locus">EAE_09080</name>
</gene>
<dbReference type="PANTHER" id="PTHR43265">
    <property type="entry name" value="ESTERASE ESTD"/>
    <property type="match status" value="1"/>
</dbReference>
<dbReference type="GeneID" id="93309990"/>
<sequence length="327" mass="34991">MKIAASITLLNACPFVSLAAVPVTFSETVLDAAGPKGPLKGTLLTPNSKPTAVVLIIPGSGPTDQDGNNPLGVNASPYRLLAEGLAAKGFATLRIDKRGMFASAMAVEDANAVTIADYVDDVRSWVDVLRRHMHTPCIWVLGHSEGGVVALASAQEEDVGGVVLIATPGRPMGQVLRGQLNANPENEMLLKQALSIIDALEHRRRVDITNMHPALQSLFNPAVQGFLINAFSYNPGHLISSISRPVLVLQGLRDLQVEETDARLLKAANPQASLVILPNMNHVMKEVALDDRRANIATYAEPSLPLAPGLIDSIEHFLIHNSPFPEK</sequence>
<dbReference type="InterPro" id="IPR053145">
    <property type="entry name" value="AB_hydrolase_Est10"/>
</dbReference>
<dbReference type="KEGG" id="eae:EAE_09080"/>
<evidence type="ECO:0000259" key="2">
    <source>
        <dbReference type="Pfam" id="PF12146"/>
    </source>
</evidence>
<reference evidence="3 4" key="1">
    <citation type="journal article" date="2012" name="J. Bacteriol.">
        <title>Complete genome sequence of Enterobacter aerogenes KCTC 2190.</title>
        <authorList>
            <person name="Shin S.H."/>
            <person name="Kim S."/>
            <person name="Kim J.Y."/>
            <person name="Lee S."/>
            <person name="Um Y."/>
            <person name="Oh M.K."/>
            <person name="Kim Y.R."/>
            <person name="Lee J."/>
            <person name="Yang K.S."/>
        </authorList>
    </citation>
    <scope>NUCLEOTIDE SEQUENCE [LARGE SCALE GENOMIC DNA]</scope>
    <source>
        <strain evidence="3 4">KCTC 2190</strain>
    </source>
</reference>
<name>A0A0H3FPW9_KLEAK</name>
<proteinExistence type="predicted"/>
<dbReference type="eggNOG" id="COG1073">
    <property type="taxonomic scope" value="Bacteria"/>
</dbReference>
<feature type="domain" description="Serine aminopeptidase S33" evidence="2">
    <location>
        <begin position="76"/>
        <end position="282"/>
    </location>
</feature>
<dbReference type="SUPFAM" id="SSF53474">
    <property type="entry name" value="alpha/beta-Hydrolases"/>
    <property type="match status" value="1"/>
</dbReference>
<dbReference type="PANTHER" id="PTHR43265:SF1">
    <property type="entry name" value="ESTERASE ESTD"/>
    <property type="match status" value="1"/>
</dbReference>
<dbReference type="HOGENOM" id="CLU_033707_1_0_6"/>
<dbReference type="EMBL" id="CP002824">
    <property type="protein sequence ID" value="AEG96736.1"/>
    <property type="molecule type" value="Genomic_DNA"/>
</dbReference>
<keyword evidence="1" id="KW-0732">Signal</keyword>